<keyword evidence="3" id="KW-1185">Reference proteome</keyword>
<evidence type="ECO:0000313" key="2">
    <source>
        <dbReference type="EMBL" id="KAF9505421.1"/>
    </source>
</evidence>
<feature type="region of interest" description="Disordered" evidence="1">
    <location>
        <begin position="1"/>
        <end position="37"/>
    </location>
</feature>
<name>A0A9P6AGQ2_9AGAM</name>
<organism evidence="2 3">
    <name type="scientific">Hydnum rufescens UP504</name>
    <dbReference type="NCBI Taxonomy" id="1448309"/>
    <lineage>
        <taxon>Eukaryota</taxon>
        <taxon>Fungi</taxon>
        <taxon>Dikarya</taxon>
        <taxon>Basidiomycota</taxon>
        <taxon>Agaricomycotina</taxon>
        <taxon>Agaricomycetes</taxon>
        <taxon>Cantharellales</taxon>
        <taxon>Hydnaceae</taxon>
        <taxon>Hydnum</taxon>
    </lineage>
</organism>
<accession>A0A9P6AGQ2</accession>
<feature type="compositionally biased region" description="Polar residues" evidence="1">
    <location>
        <begin position="1"/>
        <end position="18"/>
    </location>
</feature>
<comment type="caution">
    <text evidence="2">The sequence shown here is derived from an EMBL/GenBank/DDBJ whole genome shotgun (WGS) entry which is preliminary data.</text>
</comment>
<evidence type="ECO:0000256" key="1">
    <source>
        <dbReference type="SAM" id="MobiDB-lite"/>
    </source>
</evidence>
<dbReference type="AlphaFoldDB" id="A0A9P6AGQ2"/>
<gene>
    <name evidence="2" type="ORF">BS47DRAFT_1368075</name>
</gene>
<proteinExistence type="predicted"/>
<protein>
    <submittedName>
        <fullName evidence="2">Uncharacterized protein</fullName>
    </submittedName>
</protein>
<sequence>MPSKTAPNQTAPNKTTPSEMHHDTEVAMRWPSGHTGHMNHTPAMAGVWFYIRLARPVVPGPLNDNPPAKNPTPAIVGVWFYMRLSSQPPQTSHPSHRNNHAPTE</sequence>
<reference evidence="2" key="1">
    <citation type="journal article" date="2020" name="Nat. Commun.">
        <title>Large-scale genome sequencing of mycorrhizal fungi provides insights into the early evolution of symbiotic traits.</title>
        <authorList>
            <person name="Miyauchi S."/>
            <person name="Kiss E."/>
            <person name="Kuo A."/>
            <person name="Drula E."/>
            <person name="Kohler A."/>
            <person name="Sanchez-Garcia M."/>
            <person name="Morin E."/>
            <person name="Andreopoulos B."/>
            <person name="Barry K.W."/>
            <person name="Bonito G."/>
            <person name="Buee M."/>
            <person name="Carver A."/>
            <person name="Chen C."/>
            <person name="Cichocki N."/>
            <person name="Clum A."/>
            <person name="Culley D."/>
            <person name="Crous P.W."/>
            <person name="Fauchery L."/>
            <person name="Girlanda M."/>
            <person name="Hayes R.D."/>
            <person name="Keri Z."/>
            <person name="LaButti K."/>
            <person name="Lipzen A."/>
            <person name="Lombard V."/>
            <person name="Magnuson J."/>
            <person name="Maillard F."/>
            <person name="Murat C."/>
            <person name="Nolan M."/>
            <person name="Ohm R.A."/>
            <person name="Pangilinan J."/>
            <person name="Pereira M.F."/>
            <person name="Perotto S."/>
            <person name="Peter M."/>
            <person name="Pfister S."/>
            <person name="Riley R."/>
            <person name="Sitrit Y."/>
            <person name="Stielow J.B."/>
            <person name="Szollosi G."/>
            <person name="Zifcakova L."/>
            <person name="Stursova M."/>
            <person name="Spatafora J.W."/>
            <person name="Tedersoo L."/>
            <person name="Vaario L.M."/>
            <person name="Yamada A."/>
            <person name="Yan M."/>
            <person name="Wang P."/>
            <person name="Xu J."/>
            <person name="Bruns T."/>
            <person name="Baldrian P."/>
            <person name="Vilgalys R."/>
            <person name="Dunand C."/>
            <person name="Henrissat B."/>
            <person name="Grigoriev I.V."/>
            <person name="Hibbett D."/>
            <person name="Nagy L.G."/>
            <person name="Martin F.M."/>
        </authorList>
    </citation>
    <scope>NUCLEOTIDE SEQUENCE</scope>
    <source>
        <strain evidence="2">UP504</strain>
    </source>
</reference>
<dbReference type="Proteomes" id="UP000886523">
    <property type="component" value="Unassembled WGS sequence"/>
</dbReference>
<evidence type="ECO:0000313" key="3">
    <source>
        <dbReference type="Proteomes" id="UP000886523"/>
    </source>
</evidence>
<dbReference type="EMBL" id="MU129154">
    <property type="protein sequence ID" value="KAF9505421.1"/>
    <property type="molecule type" value="Genomic_DNA"/>
</dbReference>